<dbReference type="CDD" id="cd07253">
    <property type="entry name" value="GLOD5"/>
    <property type="match status" value="1"/>
</dbReference>
<dbReference type="InterPro" id="IPR029068">
    <property type="entry name" value="Glyas_Bleomycin-R_OHBP_Dase"/>
</dbReference>
<dbReference type="Proteomes" id="UP000503313">
    <property type="component" value="Chromosome"/>
</dbReference>
<dbReference type="EMBL" id="CP053835">
    <property type="protein sequence ID" value="QKF76165.1"/>
    <property type="molecule type" value="Genomic_DNA"/>
</dbReference>
<dbReference type="Gene3D" id="3.10.180.10">
    <property type="entry name" value="2,3-Dihydroxybiphenyl 1,2-Dioxygenase, domain 1"/>
    <property type="match status" value="1"/>
</dbReference>
<evidence type="ECO:0000313" key="2">
    <source>
        <dbReference type="EMBL" id="QKF76165.1"/>
    </source>
</evidence>
<dbReference type="PANTHER" id="PTHR21366:SF14">
    <property type="entry name" value="GLYOXALASE DOMAIN-CONTAINING PROTEIN 5"/>
    <property type="match status" value="1"/>
</dbReference>
<dbReference type="SUPFAM" id="SSF54593">
    <property type="entry name" value="Glyoxalase/Bleomycin resistance protein/Dihydroxybiphenyl dioxygenase"/>
    <property type="match status" value="1"/>
</dbReference>
<dbReference type="InterPro" id="IPR037523">
    <property type="entry name" value="VOC_core"/>
</dbReference>
<dbReference type="Pfam" id="PF00903">
    <property type="entry name" value="Glyoxalase"/>
    <property type="match status" value="1"/>
</dbReference>
<reference evidence="2 3" key="1">
    <citation type="submission" date="2020-05" db="EMBL/GenBank/DDBJ databases">
        <title>Complete genome sequencing of Campylobacter and Arcobacter type strains.</title>
        <authorList>
            <person name="Miller W.G."/>
            <person name="Yee E."/>
        </authorList>
    </citation>
    <scope>NUCLEOTIDE SEQUENCE [LARGE SCALE GENOMIC DNA]</scope>
    <source>
        <strain evidence="2 3">LMG 25694</strain>
    </source>
</reference>
<dbReference type="InterPro" id="IPR050383">
    <property type="entry name" value="GlyoxalaseI/FosfomycinResist"/>
</dbReference>
<dbReference type="PANTHER" id="PTHR21366">
    <property type="entry name" value="GLYOXALASE FAMILY PROTEIN"/>
    <property type="match status" value="1"/>
</dbReference>
<evidence type="ECO:0000313" key="3">
    <source>
        <dbReference type="Proteomes" id="UP000503313"/>
    </source>
</evidence>
<gene>
    <name evidence="2" type="ORF">ADFLV_0093</name>
</gene>
<organism evidence="2 3">
    <name type="scientific">Arcobacter defluvii</name>
    <dbReference type="NCBI Taxonomy" id="873191"/>
    <lineage>
        <taxon>Bacteria</taxon>
        <taxon>Pseudomonadati</taxon>
        <taxon>Campylobacterota</taxon>
        <taxon>Epsilonproteobacteria</taxon>
        <taxon>Campylobacterales</taxon>
        <taxon>Arcobacteraceae</taxon>
        <taxon>Arcobacter</taxon>
    </lineage>
</organism>
<protein>
    <submittedName>
        <fullName evidence="2">Vicinal oxygen chelate (VOC) family protein</fullName>
    </submittedName>
</protein>
<dbReference type="KEGG" id="adz:ADFLV_0093"/>
<name>A0AAE7BAZ5_9BACT</name>
<evidence type="ECO:0000259" key="1">
    <source>
        <dbReference type="PROSITE" id="PS51819"/>
    </source>
</evidence>
<proteinExistence type="predicted"/>
<dbReference type="RefSeq" id="WP_129011449.1">
    <property type="nucleotide sequence ID" value="NZ_CP053835.1"/>
</dbReference>
<accession>A0AAE7BAZ5</accession>
<dbReference type="PROSITE" id="PS51819">
    <property type="entry name" value="VOC"/>
    <property type="match status" value="1"/>
</dbReference>
<dbReference type="AlphaFoldDB" id="A0AAE7BAZ5"/>
<dbReference type="InterPro" id="IPR004360">
    <property type="entry name" value="Glyas_Fos-R_dOase_dom"/>
</dbReference>
<keyword evidence="3" id="KW-1185">Reference proteome</keyword>
<feature type="domain" description="VOC" evidence="1">
    <location>
        <begin position="6"/>
        <end position="126"/>
    </location>
</feature>
<sequence length="129" mass="14562">MIKINRLDHLVLTVKNIDKTVEFYTNVLGMEKEIFKGTRVALKFGNQKINLHLLGSEFEPKAFNVKAGSADLCFIIETPLREAKNHIESLGIEIEEGIVSRTGANGEIKSIYVRDPDKNLIELSNYKSK</sequence>